<comment type="caution">
    <text evidence="2">The sequence shown here is derived from an EMBL/GenBank/DDBJ whole genome shotgun (WGS) entry which is preliminary data.</text>
</comment>
<dbReference type="EMBL" id="LLXL01003470">
    <property type="protein sequence ID" value="PKK58646.1"/>
    <property type="molecule type" value="Genomic_DNA"/>
</dbReference>
<dbReference type="VEuPathDB" id="FungiDB:FUN_000120"/>
<evidence type="ECO:0000256" key="1">
    <source>
        <dbReference type="SAM" id="MobiDB-lite"/>
    </source>
</evidence>
<sequence>MGIKMLTEDFAKLKGYGAQDEQTKAIVLKVAGWEPDGTDNEIAKFLNTDITNGGLIRGIVTCCLEKQKTIMEQEHNEAVAFQQEIINTLTEKVNFLQDKIEQMHIFVAEKDKYIIEKDRRPAELEQQYYTNANPRHTLSYQEKPYYEHEDALKFNKHNNKEWNHNRPRHHVTSEPSTPKNINANSGWENLHNSSNMDLDRKSEMNENHDQIDNKLNAKAKKPTTHDLVEQELEVEIRDKENDTNGVSESIHSPTTNKDIKYYAGKIRALINMEDQEIVNQINNGKYLAYHLTKCGLSINKGNQYLTLGFFTESDRDSFINNNAITQIFGGKFQPMNQLDKIERHVNIRIEELEETVTMDDLSQILRDLEIGEITSV</sequence>
<feature type="region of interest" description="Disordered" evidence="1">
    <location>
        <begin position="161"/>
        <end position="190"/>
    </location>
</feature>
<dbReference type="VEuPathDB" id="FungiDB:RhiirA1_397243"/>
<reference evidence="2 3" key="2">
    <citation type="submission" date="2017-10" db="EMBL/GenBank/DDBJ databases">
        <title>Extensive intraspecific genome diversity in a model arbuscular mycorrhizal fungus.</title>
        <authorList>
            <person name="Chen E.C.H."/>
            <person name="Morin E."/>
            <person name="Baudet D."/>
            <person name="Noel J."/>
            <person name="Ndikumana S."/>
            <person name="Charron P."/>
            <person name="St-Onge C."/>
            <person name="Giorgi J."/>
            <person name="Grigoriev I.V."/>
            <person name="Roux C."/>
            <person name="Martin F.M."/>
            <person name="Corradi N."/>
        </authorList>
    </citation>
    <scope>NUCLEOTIDE SEQUENCE [LARGE SCALE GENOMIC DNA]</scope>
    <source>
        <strain evidence="2 3">C2</strain>
    </source>
</reference>
<gene>
    <name evidence="2" type="ORF">RhiirC2_822660</name>
</gene>
<evidence type="ECO:0000313" key="2">
    <source>
        <dbReference type="EMBL" id="PKK58646.1"/>
    </source>
</evidence>
<dbReference type="AlphaFoldDB" id="A0A2N1MAJ6"/>
<proteinExistence type="predicted"/>
<evidence type="ECO:0000313" key="3">
    <source>
        <dbReference type="Proteomes" id="UP000233469"/>
    </source>
</evidence>
<reference evidence="2 3" key="1">
    <citation type="submission" date="2016-04" db="EMBL/GenBank/DDBJ databases">
        <title>Genome analyses suggest a sexual origin of heterokaryosis in a supposedly ancient asexual fungus.</title>
        <authorList>
            <person name="Ropars J."/>
            <person name="Sedzielewska K."/>
            <person name="Noel J."/>
            <person name="Charron P."/>
            <person name="Farinelli L."/>
            <person name="Marton T."/>
            <person name="Kruger M."/>
            <person name="Pelin A."/>
            <person name="Brachmann A."/>
            <person name="Corradi N."/>
        </authorList>
    </citation>
    <scope>NUCLEOTIDE SEQUENCE [LARGE SCALE GENOMIC DNA]</scope>
    <source>
        <strain evidence="2 3">C2</strain>
    </source>
</reference>
<accession>A0A2N1MAJ6</accession>
<feature type="compositionally biased region" description="Polar residues" evidence="1">
    <location>
        <begin position="173"/>
        <end position="190"/>
    </location>
</feature>
<dbReference type="Proteomes" id="UP000233469">
    <property type="component" value="Unassembled WGS sequence"/>
</dbReference>
<protein>
    <submittedName>
        <fullName evidence="2">Uncharacterized protein</fullName>
    </submittedName>
</protein>
<organism evidence="2 3">
    <name type="scientific">Rhizophagus irregularis</name>
    <dbReference type="NCBI Taxonomy" id="588596"/>
    <lineage>
        <taxon>Eukaryota</taxon>
        <taxon>Fungi</taxon>
        <taxon>Fungi incertae sedis</taxon>
        <taxon>Mucoromycota</taxon>
        <taxon>Glomeromycotina</taxon>
        <taxon>Glomeromycetes</taxon>
        <taxon>Glomerales</taxon>
        <taxon>Glomeraceae</taxon>
        <taxon>Rhizophagus</taxon>
    </lineage>
</organism>
<name>A0A2N1MAJ6_9GLOM</name>